<organism evidence="2 3">
    <name type="scientific">Nicotiana tabacum</name>
    <name type="common">Common tobacco</name>
    <dbReference type="NCBI Taxonomy" id="4097"/>
    <lineage>
        <taxon>Eukaryota</taxon>
        <taxon>Viridiplantae</taxon>
        <taxon>Streptophyta</taxon>
        <taxon>Embryophyta</taxon>
        <taxon>Tracheophyta</taxon>
        <taxon>Spermatophyta</taxon>
        <taxon>Magnoliopsida</taxon>
        <taxon>eudicotyledons</taxon>
        <taxon>Gunneridae</taxon>
        <taxon>Pentapetalae</taxon>
        <taxon>asterids</taxon>
        <taxon>lamiids</taxon>
        <taxon>Solanales</taxon>
        <taxon>Solanaceae</taxon>
        <taxon>Nicotianoideae</taxon>
        <taxon>Nicotianeae</taxon>
        <taxon>Nicotiana</taxon>
    </lineage>
</organism>
<accession>A0A1S4BJV4</accession>
<name>A0A1S4BJV4_TOBAC</name>
<keyword evidence="1" id="KW-0732">Signal</keyword>
<protein>
    <submittedName>
        <fullName evidence="3">Uncharacterized protein LOC107809047 isoform X1</fullName>
    </submittedName>
    <submittedName>
        <fullName evidence="3">Uncharacterized protein isoform X1</fullName>
    </submittedName>
</protein>
<evidence type="ECO:0000313" key="3">
    <source>
        <dbReference type="RefSeq" id="XP_016489124.1"/>
    </source>
</evidence>
<keyword evidence="2" id="KW-1185">Reference proteome</keyword>
<dbReference type="RefSeq" id="XP_016489124.1">
    <property type="nucleotide sequence ID" value="XM_016633638.1"/>
</dbReference>
<evidence type="ECO:0000313" key="2">
    <source>
        <dbReference type="Proteomes" id="UP000790787"/>
    </source>
</evidence>
<dbReference type="AlphaFoldDB" id="A0A1S4BJV4"/>
<dbReference type="PaxDb" id="4097-A0A1S4BJV4"/>
<feature type="signal peptide" evidence="1">
    <location>
        <begin position="1"/>
        <end position="20"/>
    </location>
</feature>
<dbReference type="OrthoDB" id="10383386at2759"/>
<dbReference type="RefSeq" id="XP_016489124.1">
    <property type="nucleotide sequence ID" value="XM_016633638.2"/>
</dbReference>
<feature type="chain" id="PRO_5010182888" evidence="1">
    <location>
        <begin position="21"/>
        <end position="171"/>
    </location>
</feature>
<sequence length="171" mass="20055">MAIIALQIFLSLLSSHSSCSYRYQENRFYRNLADAGSLYQKVNTQVVPNSVSPMSEKLHCLPVSQFPPFRFLRFLILSLHFRKFFRLDRCFLHVLICLPSFERERASTIPKGYPDLRTIDSLEFRVDGHQFEVLERRWSLLRNFRARYISDWSFGHKGTTIEGTLGVSFIP</sequence>
<gene>
    <name evidence="3" type="primary">LOC107809047</name>
</gene>
<dbReference type="GeneID" id="107809047"/>
<evidence type="ECO:0000256" key="1">
    <source>
        <dbReference type="SAM" id="SignalP"/>
    </source>
</evidence>
<reference evidence="2" key="1">
    <citation type="journal article" date="2014" name="Nat. Commun.">
        <title>The tobacco genome sequence and its comparison with those of tomato and potato.</title>
        <authorList>
            <person name="Sierro N."/>
            <person name="Battey J.N."/>
            <person name="Ouadi S."/>
            <person name="Bakaher N."/>
            <person name="Bovet L."/>
            <person name="Willig A."/>
            <person name="Goepfert S."/>
            <person name="Peitsch M.C."/>
            <person name="Ivanov N.V."/>
        </authorList>
    </citation>
    <scope>NUCLEOTIDE SEQUENCE [LARGE SCALE GENOMIC DNA]</scope>
</reference>
<proteinExistence type="predicted"/>
<dbReference type="Proteomes" id="UP000790787">
    <property type="component" value="Chromosome 9"/>
</dbReference>
<dbReference type="KEGG" id="nta:107809047"/>
<reference evidence="3" key="2">
    <citation type="submission" date="2025-08" db="UniProtKB">
        <authorList>
            <consortium name="RefSeq"/>
        </authorList>
    </citation>
    <scope>IDENTIFICATION</scope>
    <source>
        <tissue evidence="3">Leaf</tissue>
    </source>
</reference>